<dbReference type="OrthoDB" id="241869at2157"/>
<feature type="transmembrane region" description="Helical" evidence="1">
    <location>
        <begin position="72"/>
        <end position="91"/>
    </location>
</feature>
<dbReference type="Proteomes" id="UP000451471">
    <property type="component" value="Unassembled WGS sequence"/>
</dbReference>
<dbReference type="AlphaFoldDB" id="A0A6B0GMI2"/>
<keyword evidence="1" id="KW-1133">Transmembrane helix</keyword>
<keyword evidence="1" id="KW-0472">Membrane</keyword>
<comment type="caution">
    <text evidence="2">The sequence shown here is derived from an EMBL/GenBank/DDBJ whole genome shotgun (WGS) entry which is preliminary data.</text>
</comment>
<accession>A0A6B0GMI2</accession>
<evidence type="ECO:0000313" key="2">
    <source>
        <dbReference type="EMBL" id="MWG35860.1"/>
    </source>
</evidence>
<feature type="transmembrane region" description="Helical" evidence="1">
    <location>
        <begin position="39"/>
        <end position="60"/>
    </location>
</feature>
<reference evidence="2 3" key="1">
    <citation type="submission" date="2019-12" db="EMBL/GenBank/DDBJ databases">
        <title>Halocatena pleomorpha gen. nov. sp. nov., an extremely halophilic archaeon of family Halobacteriaceae isolated from saltpan soil.</title>
        <authorList>
            <person name="Pal Y."/>
            <person name="Verma A."/>
            <person name="Krishnamurthi S."/>
            <person name="Kumar P."/>
        </authorList>
    </citation>
    <scope>NUCLEOTIDE SEQUENCE [LARGE SCALE GENOMIC DNA]</scope>
    <source>
        <strain evidence="2 3">JCM 16495</strain>
    </source>
</reference>
<evidence type="ECO:0000313" key="3">
    <source>
        <dbReference type="Proteomes" id="UP000451471"/>
    </source>
</evidence>
<keyword evidence="1" id="KW-0812">Transmembrane</keyword>
<dbReference type="RefSeq" id="WP_158205528.1">
    <property type="nucleotide sequence ID" value="NZ_WSZK01000027.1"/>
</dbReference>
<keyword evidence="3" id="KW-1185">Reference proteome</keyword>
<name>A0A6B0GMI2_9EURY</name>
<dbReference type="InterPro" id="IPR055894">
    <property type="entry name" value="DUF7471"/>
</dbReference>
<feature type="transmembrane region" description="Helical" evidence="1">
    <location>
        <begin position="12"/>
        <end position="32"/>
    </location>
</feature>
<dbReference type="EMBL" id="WSZK01000027">
    <property type="protein sequence ID" value="MWG35860.1"/>
    <property type="molecule type" value="Genomic_DNA"/>
</dbReference>
<sequence>MGGVHDSGLALSLILAGGGSLLLVGLAAAAFVQRRSRSYLLVTLALATLLLRTLAGTLTMNGVLDATLHHTAEHALDVALVGFLLVAVYTARSDRARATGAGERR</sequence>
<gene>
    <name evidence="2" type="ORF">GQS65_15440</name>
</gene>
<dbReference type="Pfam" id="PF24283">
    <property type="entry name" value="DUF7471"/>
    <property type="match status" value="1"/>
</dbReference>
<proteinExistence type="predicted"/>
<protein>
    <submittedName>
        <fullName evidence="2">Uncharacterized protein</fullName>
    </submittedName>
</protein>
<organism evidence="2 3">
    <name type="scientific">Halomarina oriensis</name>
    <dbReference type="NCBI Taxonomy" id="671145"/>
    <lineage>
        <taxon>Archaea</taxon>
        <taxon>Methanobacteriati</taxon>
        <taxon>Methanobacteriota</taxon>
        <taxon>Stenosarchaea group</taxon>
        <taxon>Halobacteria</taxon>
        <taxon>Halobacteriales</taxon>
        <taxon>Natronomonadaceae</taxon>
        <taxon>Halomarina</taxon>
    </lineage>
</organism>
<evidence type="ECO:0000256" key="1">
    <source>
        <dbReference type="SAM" id="Phobius"/>
    </source>
</evidence>